<dbReference type="AlphaFoldDB" id="A0A5J4SR94"/>
<organism evidence="2">
    <name type="scientific">termite gut metagenome</name>
    <dbReference type="NCBI Taxonomy" id="433724"/>
    <lineage>
        <taxon>unclassified sequences</taxon>
        <taxon>metagenomes</taxon>
        <taxon>organismal metagenomes</taxon>
    </lineage>
</organism>
<evidence type="ECO:0000313" key="2">
    <source>
        <dbReference type="EMBL" id="KAA6347893.1"/>
    </source>
</evidence>
<dbReference type="EMBL" id="SNRY01000082">
    <property type="protein sequence ID" value="KAA6347893.1"/>
    <property type="molecule type" value="Genomic_DNA"/>
</dbReference>
<gene>
    <name evidence="2" type="ORF">EZS27_004673</name>
</gene>
<sequence>MLNNNQFQFNLSISWNGIDHKPKKGAEEKTFYEDTRFNEDFLTISKLQELISKGHTFAHIFNYKGKVLTCKRKKDVNFSKANCIFIDIDDCNQSMQDTINLLENKPTLAYTTFSNKKEDKVYRFRFMYALNTYIEDIGVYGHIYEEITKEIKEKLNLSYMKDDSCSKASQCVYGSNADCELYSSPTVYELSDFSEYIPKENILKFKDITATKKPIQEKLEIDPHFMDEVKSLTIPQLVHRYEHIHYADKYEIQFKDNELSRFVPKHLYWKINRTYVRETGFDGELHSFVKKFKNGDRRHKKLFQYGIIIKGENPNITPENLIINMCQEVFKHYINTVSEEDLNKRFNPLYIFNMVQDIFNYELVNNRTDDGSLRLMLNMPLLKELGKTYQSEIAKQYNKKKDAKILELLDTLLSFKENLYNLNNVYGIKITYRILKRIYDQNNINPNPTPILSVYEILDTVYNRTLSTSDNVKIITNISRRSIYSYAKDRGINTKGTSKKPKSSKKKKYNKKKGIKNTIKPNTVKDIKSIKNDICAGKNFCIDITTKEKEYITTIYTEVKDCTKLEKIKIEEEKNISIPNLPIPEKIKQPALMTEVTKLYDDSEKKEPDPEDTEISQKIIRNKFNIMKGLLTSTENIHVIETEISSCMYYIEINIPYLKEKDREPTLLAVNKLIDKIRFNYNYNSLTV</sequence>
<accession>A0A5J4SR94</accession>
<name>A0A5J4SR94_9ZZZZ</name>
<feature type="region of interest" description="Disordered" evidence="1">
    <location>
        <begin position="492"/>
        <end position="514"/>
    </location>
</feature>
<protein>
    <submittedName>
        <fullName evidence="2">Uncharacterized protein</fullName>
    </submittedName>
</protein>
<feature type="compositionally biased region" description="Basic residues" evidence="1">
    <location>
        <begin position="497"/>
        <end position="514"/>
    </location>
</feature>
<reference evidence="2" key="1">
    <citation type="submission" date="2019-03" db="EMBL/GenBank/DDBJ databases">
        <title>Single cell metagenomics reveals metabolic interactions within the superorganism composed of flagellate Streblomastix strix and complex community of Bacteroidetes bacteria on its surface.</title>
        <authorList>
            <person name="Treitli S.C."/>
            <person name="Kolisko M."/>
            <person name="Husnik F."/>
            <person name="Keeling P."/>
            <person name="Hampl V."/>
        </authorList>
    </citation>
    <scope>NUCLEOTIDE SEQUENCE</scope>
    <source>
        <strain evidence="2">STM</strain>
    </source>
</reference>
<comment type="caution">
    <text evidence="2">The sequence shown here is derived from an EMBL/GenBank/DDBJ whole genome shotgun (WGS) entry which is preliminary data.</text>
</comment>
<evidence type="ECO:0000256" key="1">
    <source>
        <dbReference type="SAM" id="MobiDB-lite"/>
    </source>
</evidence>
<proteinExistence type="predicted"/>